<organism evidence="2 3">
    <name type="scientific">Nesidiocoris tenuis</name>
    <dbReference type="NCBI Taxonomy" id="355587"/>
    <lineage>
        <taxon>Eukaryota</taxon>
        <taxon>Metazoa</taxon>
        <taxon>Ecdysozoa</taxon>
        <taxon>Arthropoda</taxon>
        <taxon>Hexapoda</taxon>
        <taxon>Insecta</taxon>
        <taxon>Pterygota</taxon>
        <taxon>Neoptera</taxon>
        <taxon>Paraneoptera</taxon>
        <taxon>Hemiptera</taxon>
        <taxon>Heteroptera</taxon>
        <taxon>Panheteroptera</taxon>
        <taxon>Cimicomorpha</taxon>
        <taxon>Miridae</taxon>
        <taxon>Dicyphina</taxon>
        <taxon>Nesidiocoris</taxon>
    </lineage>
</organism>
<keyword evidence="3" id="KW-1185">Reference proteome</keyword>
<dbReference type="OrthoDB" id="10682088at2759"/>
<feature type="transmembrane region" description="Helical" evidence="1">
    <location>
        <begin position="221"/>
        <end position="239"/>
    </location>
</feature>
<dbReference type="Proteomes" id="UP000479000">
    <property type="component" value="Unassembled WGS sequence"/>
</dbReference>
<gene>
    <name evidence="2" type="ORF">NTEN_LOCUS17884</name>
</gene>
<feature type="transmembrane region" description="Helical" evidence="1">
    <location>
        <begin position="384"/>
        <end position="404"/>
    </location>
</feature>
<name>A0A6H5H779_9HEMI</name>
<evidence type="ECO:0000313" key="3">
    <source>
        <dbReference type="Proteomes" id="UP000479000"/>
    </source>
</evidence>
<feature type="transmembrane region" description="Helical" evidence="1">
    <location>
        <begin position="355"/>
        <end position="372"/>
    </location>
</feature>
<dbReference type="EMBL" id="CADCXU010026426">
    <property type="protein sequence ID" value="CAB0013273.1"/>
    <property type="molecule type" value="Genomic_DNA"/>
</dbReference>
<feature type="transmembrane region" description="Helical" evidence="1">
    <location>
        <begin position="331"/>
        <end position="349"/>
    </location>
</feature>
<keyword evidence="1" id="KW-0812">Transmembrane</keyword>
<feature type="transmembrane region" description="Helical" evidence="1">
    <location>
        <begin position="416"/>
        <end position="438"/>
    </location>
</feature>
<sequence>MNSSTDSRFQLKIHDKRKRPSLHRNPLVRQRNHGSALYIVVSRRPESYRPYLFFISLAFIEDMLLLPTRRCHHHCHHHHHHNHRHYYDNKGGINCVSYQAWLKQEYYRLEAGVETLRTTNRCIFPAAPLRWTNAANWTRSNAVLQTRRTNSFSTFYWSRNHKMLSPPGEEVLCFEPMPIPAPKPTSMPPPNTDRYQIKNTCTYQVKPGQIKLKLNLPKHSFPMIFIMVMYFWLQASVFAKQLDPGCSRILHSSESLKNRLPAGDIVKQLKGVFVVSLSYLIWSCLHVCASANCRDPKEIVSFIYGLIFGTLLSFHFSTYPEICPTAKSKPIEELALFFSLGFAIQQVIFNNLNSFYSYFELLSGLYFIYGVTRVLVRGTGAHHALCSVMLSATSAATPNSLILLSNSPRRPILCRIAKIWSILFIVYQKVYTGIYLMFGNTDPRAVHIMEPPKDGRTAEEGGADKKPSPEVLLLPWETLTEYIKAGKLIFGGGS</sequence>
<protein>
    <submittedName>
        <fullName evidence="2">Uncharacterized protein</fullName>
    </submittedName>
</protein>
<reference evidence="2 3" key="1">
    <citation type="submission" date="2020-02" db="EMBL/GenBank/DDBJ databases">
        <authorList>
            <person name="Ferguson B K."/>
        </authorList>
    </citation>
    <scope>NUCLEOTIDE SEQUENCE [LARGE SCALE GENOMIC DNA]</scope>
</reference>
<dbReference type="AlphaFoldDB" id="A0A6H5H779"/>
<evidence type="ECO:0000256" key="1">
    <source>
        <dbReference type="SAM" id="Phobius"/>
    </source>
</evidence>
<feature type="transmembrane region" description="Helical" evidence="1">
    <location>
        <begin position="299"/>
        <end position="319"/>
    </location>
</feature>
<accession>A0A6H5H779</accession>
<keyword evidence="1" id="KW-0472">Membrane</keyword>
<proteinExistence type="predicted"/>
<keyword evidence="1" id="KW-1133">Transmembrane helix</keyword>
<evidence type="ECO:0000313" key="2">
    <source>
        <dbReference type="EMBL" id="CAB0013273.1"/>
    </source>
</evidence>